<evidence type="ECO:0000256" key="2">
    <source>
        <dbReference type="SAM" id="SignalP"/>
    </source>
</evidence>
<keyword evidence="1" id="KW-0479">Metal-binding</keyword>
<dbReference type="PANTHER" id="PTHR43048:SF6">
    <property type="entry name" value="BLR8189 PROTEIN"/>
    <property type="match status" value="1"/>
</dbReference>
<evidence type="ECO:0000313" key="5">
    <source>
        <dbReference type="Proteomes" id="UP000094795"/>
    </source>
</evidence>
<dbReference type="GO" id="GO:0046872">
    <property type="term" value="F:metal ion binding"/>
    <property type="evidence" value="ECO:0007669"/>
    <property type="project" value="UniProtKB-KW"/>
</dbReference>
<dbReference type="AlphaFoldDB" id="A0A1C1YWD5"/>
<evidence type="ECO:0000256" key="1">
    <source>
        <dbReference type="ARBA" id="ARBA00022723"/>
    </source>
</evidence>
<name>A0A1C1YWD5_9HYPH</name>
<feature type="chain" id="PRO_5008656590" evidence="2">
    <location>
        <begin position="23"/>
        <end position="198"/>
    </location>
</feature>
<evidence type="ECO:0000259" key="3">
    <source>
        <dbReference type="PROSITE" id="PS51819"/>
    </source>
</evidence>
<comment type="caution">
    <text evidence="4">The sequence shown here is derived from an EMBL/GenBank/DDBJ whole genome shotgun (WGS) entry which is preliminary data.</text>
</comment>
<reference evidence="4 5" key="1">
    <citation type="submission" date="2015-12" db="EMBL/GenBank/DDBJ databases">
        <authorList>
            <person name="Shamseldin A."/>
            <person name="Moawad H."/>
            <person name="Abd El-Rahim W.M."/>
            <person name="Sadowsky M.J."/>
        </authorList>
    </citation>
    <scope>NUCLEOTIDE SEQUENCE [LARGE SCALE GENOMIC DNA]</scope>
    <source>
        <strain evidence="4 5">JC234</strain>
    </source>
</reference>
<proteinExistence type="predicted"/>
<evidence type="ECO:0000313" key="4">
    <source>
        <dbReference type="EMBL" id="OCW57863.1"/>
    </source>
</evidence>
<dbReference type="SUPFAM" id="SSF54593">
    <property type="entry name" value="Glyoxalase/Bleomycin resistance protein/Dihydroxybiphenyl dioxygenase"/>
    <property type="match status" value="1"/>
</dbReference>
<dbReference type="Pfam" id="PF13669">
    <property type="entry name" value="Glyoxalase_4"/>
    <property type="match status" value="1"/>
</dbReference>
<dbReference type="InterPro" id="IPR051785">
    <property type="entry name" value="MMCE/EMCE_epimerase"/>
</dbReference>
<gene>
    <name evidence="4" type="ORF">AWJ14_03465</name>
</gene>
<dbReference type="PROSITE" id="PS51819">
    <property type="entry name" value="VOC"/>
    <property type="match status" value="1"/>
</dbReference>
<dbReference type="GO" id="GO:0004493">
    <property type="term" value="F:methylmalonyl-CoA epimerase activity"/>
    <property type="evidence" value="ECO:0007669"/>
    <property type="project" value="TreeGrafter"/>
</dbReference>
<feature type="signal peptide" evidence="2">
    <location>
        <begin position="1"/>
        <end position="22"/>
    </location>
</feature>
<accession>A0A1C1YWD5</accession>
<keyword evidence="5" id="KW-1185">Reference proteome</keyword>
<dbReference type="OrthoDB" id="2613830at2"/>
<dbReference type="PANTHER" id="PTHR43048">
    <property type="entry name" value="METHYLMALONYL-COA EPIMERASE"/>
    <property type="match status" value="1"/>
</dbReference>
<protein>
    <submittedName>
        <fullName evidence="4">Glyoxalase</fullName>
    </submittedName>
</protein>
<dbReference type="GO" id="GO:0046491">
    <property type="term" value="P:L-methylmalonyl-CoA metabolic process"/>
    <property type="evidence" value="ECO:0007669"/>
    <property type="project" value="TreeGrafter"/>
</dbReference>
<sequence length="198" mass="21196">MKQVVFAAAALAVTLGVAGAHADTLPGVRGINHIGLTVPDMAEAESFFSDVLGCEKATSFGPFRDDTGSFMQDLLDVDPRAVVQQITLMRCGFGSNIELFSYEAPDQQTVRPKNSDIGGHHIAFYVDDIDAAAAYFKDKGIRTLMGPFPVNEGPAAGQTILYFFAPWGLQMEAISFPGGMAYEKDGGPVLWSNTDPAK</sequence>
<dbReference type="InterPro" id="IPR037523">
    <property type="entry name" value="VOC_core"/>
</dbReference>
<dbReference type="Proteomes" id="UP000094795">
    <property type="component" value="Unassembled WGS sequence"/>
</dbReference>
<dbReference type="InterPro" id="IPR029068">
    <property type="entry name" value="Glyas_Bleomycin-R_OHBP_Dase"/>
</dbReference>
<dbReference type="Gene3D" id="3.10.180.10">
    <property type="entry name" value="2,3-Dihydroxybiphenyl 1,2-Dioxygenase, domain 1"/>
    <property type="match status" value="1"/>
</dbReference>
<dbReference type="EMBL" id="LQZT01000012">
    <property type="protein sequence ID" value="OCW57863.1"/>
    <property type="molecule type" value="Genomic_DNA"/>
</dbReference>
<dbReference type="STRING" id="1480615.AWJ14_03465"/>
<feature type="domain" description="VOC" evidence="3">
    <location>
        <begin position="30"/>
        <end position="176"/>
    </location>
</feature>
<dbReference type="RefSeq" id="WP_066178165.1">
    <property type="nucleotide sequence ID" value="NZ_LQZT01000012.1"/>
</dbReference>
<keyword evidence="2" id="KW-0732">Signal</keyword>
<organism evidence="4 5">
    <name type="scientific">Hoeflea olei</name>
    <dbReference type="NCBI Taxonomy" id="1480615"/>
    <lineage>
        <taxon>Bacteria</taxon>
        <taxon>Pseudomonadati</taxon>
        <taxon>Pseudomonadota</taxon>
        <taxon>Alphaproteobacteria</taxon>
        <taxon>Hyphomicrobiales</taxon>
        <taxon>Rhizobiaceae</taxon>
        <taxon>Hoeflea</taxon>
    </lineage>
</organism>